<accession>A0ABX9QLK8</accession>
<reference evidence="2 3" key="1">
    <citation type="submission" date="2018-09" db="EMBL/GenBank/DDBJ databases">
        <authorList>
            <person name="Livingstone P.G."/>
            <person name="Whitworth D.E."/>
        </authorList>
    </citation>
    <scope>NUCLEOTIDE SEQUENCE [LARGE SCALE GENOMIC DNA]</scope>
    <source>
        <strain evidence="2 3">CA031B</strain>
    </source>
</reference>
<name>A0ABX9QLK8_9BACT</name>
<comment type="caution">
    <text evidence="2">The sequence shown here is derived from an EMBL/GenBank/DDBJ whole genome shotgun (WGS) entry which is preliminary data.</text>
</comment>
<organism evidence="2 3">
    <name type="scientific">Corallococcus praedator</name>
    <dbReference type="NCBI Taxonomy" id="2316724"/>
    <lineage>
        <taxon>Bacteria</taxon>
        <taxon>Pseudomonadati</taxon>
        <taxon>Myxococcota</taxon>
        <taxon>Myxococcia</taxon>
        <taxon>Myxococcales</taxon>
        <taxon>Cystobacterineae</taxon>
        <taxon>Myxococcaceae</taxon>
        <taxon>Corallococcus</taxon>
    </lineage>
</organism>
<dbReference type="RefSeq" id="WP_120583556.1">
    <property type="nucleotide sequence ID" value="NZ_RAWI01000047.1"/>
</dbReference>
<evidence type="ECO:0000313" key="2">
    <source>
        <dbReference type="EMBL" id="RKI12646.1"/>
    </source>
</evidence>
<keyword evidence="3" id="KW-1185">Reference proteome</keyword>
<sequence length="733" mass="78573">MRAERLPRGAADLVLALVLLTSGCASLPPRAGPGGALAAVSGAAPMVALGRGAVASLPEDGALEDFDEESADGPLLHRRRAMESPPNPGGGETAPLRVVGALAGVCGDVPMGWPHLDSEEAVLAPFLECTTPAAFLALQRQADMPRLVEALSDWNAVRLGSLGPLEAEAARVLLRKRAAFLSTAVEKHGLAKAEVLALFVLHTSHDDEVRQLLRLLAEDKLLKRALGGMEVVREELKQRGMALTAFPERDFRAGDIARGLGRAVDDVAASIPLVGGSRSIDASALPAQLPLPYQEAYREVENAQLLGAFAPSNVALASFDHLTFGAPLGFYHLAAGTAQGGASLANGEYEEATRQLAPAALMVGLYAGGKGARALREAGVSRLERARLQAVVSRVESLKAVLERLEARVGESVVGELARYLQQDRDAAILVAEWGEAGALALYEARGNAAQAQATLAVRYHEPTSATPTGGGSGRRGGTRPSVPPEAAGLPAEVAEAKFKQLEAEFPGERLSVNVAELEKHSEALRRAAPTEVTAEPLWADYVAYLETRAAEIKEGIAEKGPLKWAGYQFVRDRYARGLAFERKMVAILEADAALPRAKRRWLKDFDRPRIATHVGVAKVDLRFADVLVIEEGPSAGSQPRVETFSFKSRELNRLGRSELTAQMRADAGDALLYYGETVDIRRPEFKLRGMPVKVERVRLVYERKLAPSDTDMLTSAVRNVKEDVKGVEVLFQ</sequence>
<gene>
    <name evidence="2" type="ORF">D7Y13_08885</name>
</gene>
<evidence type="ECO:0000313" key="3">
    <source>
        <dbReference type="Proteomes" id="UP000278907"/>
    </source>
</evidence>
<dbReference type="EMBL" id="RAWI01000047">
    <property type="protein sequence ID" value="RKI12646.1"/>
    <property type="molecule type" value="Genomic_DNA"/>
</dbReference>
<protein>
    <recommendedName>
        <fullName evidence="4">PpiC domain-containing protein</fullName>
    </recommendedName>
</protein>
<evidence type="ECO:0000256" key="1">
    <source>
        <dbReference type="SAM" id="MobiDB-lite"/>
    </source>
</evidence>
<dbReference type="Proteomes" id="UP000278907">
    <property type="component" value="Unassembled WGS sequence"/>
</dbReference>
<evidence type="ECO:0008006" key="4">
    <source>
        <dbReference type="Google" id="ProtNLM"/>
    </source>
</evidence>
<feature type="region of interest" description="Disordered" evidence="1">
    <location>
        <begin position="460"/>
        <end position="487"/>
    </location>
</feature>
<dbReference type="PROSITE" id="PS51257">
    <property type="entry name" value="PROKAR_LIPOPROTEIN"/>
    <property type="match status" value="1"/>
</dbReference>
<proteinExistence type="predicted"/>